<dbReference type="PANTHER" id="PTHR46213:SF13">
    <property type="entry name" value="DEMETER-LIKE PROTEIN 2-RELATED"/>
    <property type="match status" value="1"/>
</dbReference>
<dbReference type="PANTHER" id="PTHR46213">
    <property type="entry name" value="TRANSCRIPTIONAL ACTIVATOR DEMETER"/>
    <property type="match status" value="1"/>
</dbReference>
<dbReference type="GO" id="GO:0141166">
    <property type="term" value="P:chromosomal 5-methylcytosine DNA demethylation pathway"/>
    <property type="evidence" value="ECO:0007669"/>
    <property type="project" value="InterPro"/>
</dbReference>
<dbReference type="GO" id="GO:0035514">
    <property type="term" value="F:DNA demethylase activity"/>
    <property type="evidence" value="ECO:0007669"/>
    <property type="project" value="InterPro"/>
</dbReference>
<dbReference type="AlphaFoldDB" id="A0AAF0XA46"/>
<accession>A0AAF0XA46</accession>
<evidence type="ECO:0000313" key="1">
    <source>
        <dbReference type="EMBL" id="WOH03269.1"/>
    </source>
</evidence>
<protein>
    <submittedName>
        <fullName evidence="1">Uncharacterized protein</fullName>
    </submittedName>
</protein>
<proteinExistence type="predicted"/>
<sequence>MLIPASDALSASIGPGKLNIKGKLRTLHQLPDSHPLLQEDRVTDDPCPYLLAIWTTGATYYLRVDPQCISTITFAVNAKLFAMNCVS</sequence>
<organism evidence="1 2">
    <name type="scientific">Daucus carota subsp. sativus</name>
    <name type="common">Carrot</name>
    <dbReference type="NCBI Taxonomy" id="79200"/>
    <lineage>
        <taxon>Eukaryota</taxon>
        <taxon>Viridiplantae</taxon>
        <taxon>Streptophyta</taxon>
        <taxon>Embryophyta</taxon>
        <taxon>Tracheophyta</taxon>
        <taxon>Spermatophyta</taxon>
        <taxon>Magnoliopsida</taxon>
        <taxon>eudicotyledons</taxon>
        <taxon>Gunneridae</taxon>
        <taxon>Pentapetalae</taxon>
        <taxon>asterids</taxon>
        <taxon>campanulids</taxon>
        <taxon>Apiales</taxon>
        <taxon>Apiaceae</taxon>
        <taxon>Apioideae</taxon>
        <taxon>Scandiceae</taxon>
        <taxon>Daucinae</taxon>
        <taxon>Daucus</taxon>
        <taxon>Daucus sect. Daucus</taxon>
    </lineage>
</organism>
<reference evidence="1" key="1">
    <citation type="journal article" date="2016" name="Nat. Genet.">
        <title>A high-quality carrot genome assembly provides new insights into carotenoid accumulation and asterid genome evolution.</title>
        <authorList>
            <person name="Iorizzo M."/>
            <person name="Ellison S."/>
            <person name="Senalik D."/>
            <person name="Zeng P."/>
            <person name="Satapoomin P."/>
            <person name="Huang J."/>
            <person name="Bowman M."/>
            <person name="Iovene M."/>
            <person name="Sanseverino W."/>
            <person name="Cavagnaro P."/>
            <person name="Yildiz M."/>
            <person name="Macko-Podgorni A."/>
            <person name="Moranska E."/>
            <person name="Grzebelus E."/>
            <person name="Grzebelus D."/>
            <person name="Ashrafi H."/>
            <person name="Zheng Z."/>
            <person name="Cheng S."/>
            <person name="Spooner D."/>
            <person name="Van Deynze A."/>
            <person name="Simon P."/>
        </authorList>
    </citation>
    <scope>NUCLEOTIDE SEQUENCE</scope>
    <source>
        <tissue evidence="1">Leaf</tissue>
    </source>
</reference>
<keyword evidence="2" id="KW-1185">Reference proteome</keyword>
<name>A0AAF0XA46_DAUCS</name>
<evidence type="ECO:0000313" key="2">
    <source>
        <dbReference type="Proteomes" id="UP000077755"/>
    </source>
</evidence>
<reference evidence="1" key="2">
    <citation type="submission" date="2022-03" db="EMBL/GenBank/DDBJ databases">
        <title>Draft title - Genomic analysis of global carrot germplasm unveils the trajectory of domestication and the origin of high carotenoid orange carrot.</title>
        <authorList>
            <person name="Iorizzo M."/>
            <person name="Ellison S."/>
            <person name="Senalik D."/>
            <person name="Macko-Podgorni A."/>
            <person name="Grzebelus D."/>
            <person name="Bostan H."/>
            <person name="Rolling W."/>
            <person name="Curaba J."/>
            <person name="Simon P."/>
        </authorList>
    </citation>
    <scope>NUCLEOTIDE SEQUENCE</scope>
    <source>
        <tissue evidence="1">Leaf</tissue>
    </source>
</reference>
<dbReference type="InterPro" id="IPR044811">
    <property type="entry name" value="DME/ROS1"/>
</dbReference>
<dbReference type="GO" id="GO:0019104">
    <property type="term" value="F:DNA N-glycosylase activity"/>
    <property type="evidence" value="ECO:0007669"/>
    <property type="project" value="InterPro"/>
</dbReference>
<dbReference type="EMBL" id="CP093348">
    <property type="protein sequence ID" value="WOH03269.1"/>
    <property type="molecule type" value="Genomic_DNA"/>
</dbReference>
<dbReference type="Proteomes" id="UP000077755">
    <property type="component" value="Chromosome 6"/>
</dbReference>
<gene>
    <name evidence="1" type="ORF">DCAR_0622665</name>
</gene>